<dbReference type="SUPFAM" id="SSF56112">
    <property type="entry name" value="Protein kinase-like (PK-like)"/>
    <property type="match status" value="1"/>
</dbReference>
<evidence type="ECO:0000313" key="2">
    <source>
        <dbReference type="Proteomes" id="UP000578077"/>
    </source>
</evidence>
<dbReference type="RefSeq" id="WP_184638014.1">
    <property type="nucleotide sequence ID" value="NZ_BAABKT010000042.1"/>
</dbReference>
<accession>A0A841EBK6</accession>
<evidence type="ECO:0008006" key="3">
    <source>
        <dbReference type="Google" id="ProtNLM"/>
    </source>
</evidence>
<dbReference type="EMBL" id="JACHLY010000001">
    <property type="protein sequence ID" value="MBB6000525.1"/>
    <property type="molecule type" value="Genomic_DNA"/>
</dbReference>
<sequence length="170" mass="18400">MRTGDPAAVGPYRLTGRLGEGGQGVVYLGTAPDGTEAAVKVLSAEWAQDGEEDEAEETEEADAPVVFSHEFAGRWVGRGTFPNGTERGYDLVIEEGGETADLTTSDRACTWSFTLFRTNNKDGYDGWLDTGAGCGPHKGGGFWIDGGRLVVMLWGEEGNFESHFFWLDRP</sequence>
<proteinExistence type="predicted"/>
<evidence type="ECO:0000313" key="1">
    <source>
        <dbReference type="EMBL" id="MBB6000525.1"/>
    </source>
</evidence>
<dbReference type="InterPro" id="IPR011009">
    <property type="entry name" value="Kinase-like_dom_sf"/>
</dbReference>
<organism evidence="1 2">
    <name type="scientific">Streptomonospora salina</name>
    <dbReference type="NCBI Taxonomy" id="104205"/>
    <lineage>
        <taxon>Bacteria</taxon>
        <taxon>Bacillati</taxon>
        <taxon>Actinomycetota</taxon>
        <taxon>Actinomycetes</taxon>
        <taxon>Streptosporangiales</taxon>
        <taxon>Nocardiopsidaceae</taxon>
        <taxon>Streptomonospora</taxon>
    </lineage>
</organism>
<dbReference type="AlphaFoldDB" id="A0A841EBK6"/>
<gene>
    <name evidence="1" type="ORF">HNR25_004276</name>
</gene>
<keyword evidence="2" id="KW-1185">Reference proteome</keyword>
<protein>
    <recommendedName>
        <fullName evidence="3">Protein kinase domain-containing protein</fullName>
    </recommendedName>
</protein>
<name>A0A841EBK6_9ACTN</name>
<dbReference type="Gene3D" id="3.30.200.20">
    <property type="entry name" value="Phosphorylase Kinase, domain 1"/>
    <property type="match status" value="1"/>
</dbReference>
<dbReference type="Proteomes" id="UP000578077">
    <property type="component" value="Unassembled WGS sequence"/>
</dbReference>
<comment type="caution">
    <text evidence="1">The sequence shown here is derived from an EMBL/GenBank/DDBJ whole genome shotgun (WGS) entry which is preliminary data.</text>
</comment>
<reference evidence="1 2" key="1">
    <citation type="submission" date="2020-08" db="EMBL/GenBank/DDBJ databases">
        <title>Sequencing the genomes of 1000 actinobacteria strains.</title>
        <authorList>
            <person name="Klenk H.-P."/>
        </authorList>
    </citation>
    <scope>NUCLEOTIDE SEQUENCE [LARGE SCALE GENOMIC DNA]</scope>
    <source>
        <strain evidence="1 2">DSM 44593</strain>
    </source>
</reference>